<evidence type="ECO:0000259" key="5">
    <source>
        <dbReference type="Pfam" id="PF00135"/>
    </source>
</evidence>
<dbReference type="InterPro" id="IPR050309">
    <property type="entry name" value="Type-B_Carboxylest/Lipase"/>
</dbReference>
<dbReference type="Proteomes" id="UP001153069">
    <property type="component" value="Unassembled WGS sequence"/>
</dbReference>
<evidence type="ECO:0000256" key="1">
    <source>
        <dbReference type="ARBA" id="ARBA00005964"/>
    </source>
</evidence>
<dbReference type="EMBL" id="CAICTM010001504">
    <property type="protein sequence ID" value="CAB9524195.1"/>
    <property type="molecule type" value="Genomic_DNA"/>
</dbReference>
<dbReference type="InterPro" id="IPR019826">
    <property type="entry name" value="Carboxylesterase_B_AS"/>
</dbReference>
<keyword evidence="3" id="KW-0732">Signal</keyword>
<feature type="compositionally biased region" description="Acidic residues" evidence="4">
    <location>
        <begin position="572"/>
        <end position="595"/>
    </location>
</feature>
<evidence type="ECO:0000313" key="7">
    <source>
        <dbReference type="Proteomes" id="UP001153069"/>
    </source>
</evidence>
<evidence type="ECO:0000256" key="3">
    <source>
        <dbReference type="RuleBase" id="RU361235"/>
    </source>
</evidence>
<dbReference type="OrthoDB" id="408631at2759"/>
<dbReference type="PROSITE" id="PS00122">
    <property type="entry name" value="CARBOXYLESTERASE_B_1"/>
    <property type="match status" value="1"/>
</dbReference>
<dbReference type="InterPro" id="IPR002018">
    <property type="entry name" value="CarbesteraseB"/>
</dbReference>
<dbReference type="SUPFAM" id="SSF53474">
    <property type="entry name" value="alpha/beta-Hydrolases"/>
    <property type="match status" value="1"/>
</dbReference>
<feature type="domain" description="Carboxylesterase type B" evidence="5">
    <location>
        <begin position="27"/>
        <end position="508"/>
    </location>
</feature>
<comment type="similarity">
    <text evidence="1 3">Belongs to the type-B carboxylesterase/lipase family.</text>
</comment>
<keyword evidence="7" id="KW-1185">Reference proteome</keyword>
<feature type="signal peptide" evidence="3">
    <location>
        <begin position="1"/>
        <end position="22"/>
    </location>
</feature>
<reference evidence="6" key="1">
    <citation type="submission" date="2020-06" db="EMBL/GenBank/DDBJ databases">
        <authorList>
            <consortium name="Plant Systems Biology data submission"/>
        </authorList>
    </citation>
    <scope>NUCLEOTIDE SEQUENCE</scope>
    <source>
        <strain evidence="6">D6</strain>
    </source>
</reference>
<evidence type="ECO:0000313" key="6">
    <source>
        <dbReference type="EMBL" id="CAB9524195.1"/>
    </source>
</evidence>
<dbReference type="AlphaFoldDB" id="A0A9N8ET13"/>
<evidence type="ECO:0000256" key="4">
    <source>
        <dbReference type="SAM" id="MobiDB-lite"/>
    </source>
</evidence>
<accession>A0A9N8ET13</accession>
<name>A0A9N8ET13_9STRA</name>
<dbReference type="GO" id="GO:0016787">
    <property type="term" value="F:hydrolase activity"/>
    <property type="evidence" value="ECO:0007669"/>
    <property type="project" value="UniProtKB-KW"/>
</dbReference>
<evidence type="ECO:0000256" key="2">
    <source>
        <dbReference type="ARBA" id="ARBA00022801"/>
    </source>
</evidence>
<organism evidence="6 7">
    <name type="scientific">Seminavis robusta</name>
    <dbReference type="NCBI Taxonomy" id="568900"/>
    <lineage>
        <taxon>Eukaryota</taxon>
        <taxon>Sar</taxon>
        <taxon>Stramenopiles</taxon>
        <taxon>Ochrophyta</taxon>
        <taxon>Bacillariophyta</taxon>
        <taxon>Bacillariophyceae</taxon>
        <taxon>Bacillariophycidae</taxon>
        <taxon>Naviculales</taxon>
        <taxon>Naviculaceae</taxon>
        <taxon>Seminavis</taxon>
    </lineage>
</organism>
<dbReference type="InterPro" id="IPR029058">
    <property type="entry name" value="AB_hydrolase_fold"/>
</dbReference>
<feature type="region of interest" description="Disordered" evidence="4">
    <location>
        <begin position="557"/>
        <end position="595"/>
    </location>
</feature>
<proteinExistence type="inferred from homology"/>
<dbReference type="EC" id="3.1.1.-" evidence="3"/>
<protein>
    <recommendedName>
        <fullName evidence="3">Carboxylic ester hydrolase</fullName>
        <ecNumber evidence="3">3.1.1.-</ecNumber>
    </recommendedName>
</protein>
<dbReference type="PANTHER" id="PTHR11559">
    <property type="entry name" value="CARBOXYLESTERASE"/>
    <property type="match status" value="1"/>
</dbReference>
<gene>
    <name evidence="6" type="ORF">SEMRO_1506_G278270.1</name>
</gene>
<keyword evidence="2 3" id="KW-0378">Hydrolase</keyword>
<feature type="chain" id="PRO_5040545417" description="Carboxylic ester hydrolase" evidence="3">
    <location>
        <begin position="23"/>
        <end position="595"/>
    </location>
</feature>
<dbReference type="Gene3D" id="3.40.50.1820">
    <property type="entry name" value="alpha/beta hydrolase"/>
    <property type="match status" value="1"/>
</dbReference>
<dbReference type="Pfam" id="PF00135">
    <property type="entry name" value="COesterase"/>
    <property type="match status" value="1"/>
</dbReference>
<comment type="caution">
    <text evidence="6">The sequence shown here is derived from an EMBL/GenBank/DDBJ whole genome shotgun (WGS) entry which is preliminary data.</text>
</comment>
<sequence>MIGIRNCLLALVPVLLAAGVSGQDEFPLVETSLGFIGGSYGADGFTEQFFGIQYANVPERFARSEVIDEPFEDDYYNASSFGPKCWQENADPTEDEYSEFDCLVLNIYRPTFPDGEEPLSTMVWIHGGSLISGAGEDDDGTYLSLLQNVIVITINYRLGVLGFIAQDEDGTGGLNGMDDQINALKWINQHIESFGGTNSSITIFGESSGGDSVTVLSVSPLAYGLFQRAIVMSGPAGLGWRPFKPDKGWEVTESTLAHHGAASIEALKSVDDFPAQQIVTFSPEFEYLEAFPDFAQMIDSKYTIDGLVLSDRPHTLYTNPDNINPEAMMIGSNSYDGTLGLSDPSFMNGFVLDEAMRSVFGDDLGDAIFAAYNPNDPPYAGFANATYAATINIEGDYQVTCPTRELAAKAAASGYEGPVYLYNYQHFFPGDLNALFVGDDVDVNRDGWASHASETFVLFGTDIGEAFGFPFFDNATIAMSEELMARWATFAKTGDPNLPEYATWTSMSNTGISTPNEEGAAKNVPWLVFRDGTSAMVDDTETKASQCDLFFESYMQNEGNVEEGGIPPPEESSPDVEDVIGMEEASPDEEASPEE</sequence>